<dbReference type="PROSITE" id="PS50268">
    <property type="entry name" value="CADHERIN_2"/>
    <property type="match status" value="1"/>
</dbReference>
<gene>
    <name evidence="3" type="ORF">SAMN04488541_100650</name>
</gene>
<dbReference type="STRING" id="1003.SAMN04488541_100650"/>
<dbReference type="PANTHER" id="PTHR14139:SF2">
    <property type="entry name" value="CALSYNTENIN-1"/>
    <property type="match status" value="1"/>
</dbReference>
<dbReference type="PROSITE" id="PS50853">
    <property type="entry name" value="FN3"/>
    <property type="match status" value="1"/>
</dbReference>
<dbReference type="EMBL" id="FONY01000006">
    <property type="protein sequence ID" value="SFE75097.1"/>
    <property type="molecule type" value="Genomic_DNA"/>
</dbReference>
<dbReference type="SMART" id="SM00060">
    <property type="entry name" value="FN3"/>
    <property type="match status" value="2"/>
</dbReference>
<dbReference type="GO" id="GO:0016020">
    <property type="term" value="C:membrane"/>
    <property type="evidence" value="ECO:0007669"/>
    <property type="project" value="InterPro"/>
</dbReference>
<dbReference type="CDD" id="cd00063">
    <property type="entry name" value="FN3"/>
    <property type="match status" value="1"/>
</dbReference>
<dbReference type="InterPro" id="IPR013783">
    <property type="entry name" value="Ig-like_fold"/>
</dbReference>
<reference evidence="4" key="1">
    <citation type="submission" date="2016-10" db="EMBL/GenBank/DDBJ databases">
        <authorList>
            <person name="Varghese N."/>
            <person name="Submissions S."/>
        </authorList>
    </citation>
    <scope>NUCLEOTIDE SEQUENCE [LARGE SCALE GENOMIC DNA]</scope>
    <source>
        <strain>GEY</strain>
        <strain evidence="4">DSM 9560</strain>
    </source>
</reference>
<dbReference type="RefSeq" id="WP_091540947.1">
    <property type="nucleotide sequence ID" value="NZ_FONY01000006.1"/>
</dbReference>
<evidence type="ECO:0000259" key="2">
    <source>
        <dbReference type="PROSITE" id="PS50853"/>
    </source>
</evidence>
<dbReference type="OrthoDB" id="9816120at2"/>
<evidence type="ECO:0000313" key="4">
    <source>
        <dbReference type="Proteomes" id="UP000199513"/>
    </source>
</evidence>
<dbReference type="GO" id="GO:0007156">
    <property type="term" value="P:homophilic cell adhesion via plasma membrane adhesion molecules"/>
    <property type="evidence" value="ECO:0007669"/>
    <property type="project" value="InterPro"/>
</dbReference>
<dbReference type="PANTHER" id="PTHR14139">
    <property type="entry name" value="CALSYNTENIN"/>
    <property type="match status" value="1"/>
</dbReference>
<accession>A0A1I2D3H1</accession>
<dbReference type="Proteomes" id="UP000199513">
    <property type="component" value="Unassembled WGS sequence"/>
</dbReference>
<evidence type="ECO:0000313" key="3">
    <source>
        <dbReference type="EMBL" id="SFE75097.1"/>
    </source>
</evidence>
<evidence type="ECO:0000259" key="1">
    <source>
        <dbReference type="PROSITE" id="PS50268"/>
    </source>
</evidence>
<protein>
    <submittedName>
        <fullName evidence="3">Por secretion system C-terminal sorting domain-containing protein</fullName>
    </submittedName>
</protein>
<sequence length="1757" mass="187525">MKKILLHLILLFISILFFPAQGLLAQGSGSAVQLNGTTGYLQSGEDVNVLFSEDLRMEGWFKFDNVTKAVFLITIANDEASSGAPAFPNPATTPPFRTQKALWWSGSTGALNIPANHLVITIRDNSGDFNNGGGSCSLVSENRGRFWDFSFPFTLQPNVWYHLSAIINDDAVGDNLSTQMLVNGVAITSSTNVLRTRPAGVGMGCPTETLNVGIAASTLPTVDIGGRIIAGATYGAIAAGDVETNVFIGMRPDELLNDNTLPDADFLFAGQIDHIRLSNSGRNETTVRTNMCNNSVTNLMTYTFDDVPDYDDTGTLATQPPLRPIGGVTQVLSGAPIGNASNFVYGGTSLTLNYPPAGTSTFGVNVTAGTSNVLHIYRVDASPNNTTLPTEMGNFDTRYFGIFTGTDNITYDAVYTYTTNTVPNPPLSGSPTALAVARRLRNNARVADGDDRRFTFQVGTVNTIATTHTVTGLTTDLSAATPRNQQEFIYGAVSDPILANIEPQAINYSEGAGDPSTNPTVNITNNITVTYPGTLTSATVQITGNYQNGQDILGFVNGTYGGVAFSGTFNAATGTMTITPDVAGTGTAAATQAALSAVTYYNNSDNPNTSIRTVTFRVIDGVKQSNTQTRNINITAVNDAPTLSGQVCSGTTFTEDGAAVNILTAITVNDPDNTSLTTATVRITNVQASDILSFTTIMGNPVTSAGYNAGTGTLTLNVNSATHAQLAAALQAVQFSNSSQNPNTTPRTIRFTVRDAALNSNDVDCTINVVSVNDAPVISPATSSVTYNKLASAVTVASSATITDSDNTTLAGMTLNIGSYNAGEDIITFTCPAGVTCSAVGAAMTFTGTAPLASYQALIRSFAYRNSSATPTGTDRTFTFQVDDGEAANNLSNNAVFTVNINANFNIAPTLDAGCPTTIANFTEGDNTLAIFPSPVDINDIDNANLSKAEFKITTGYRNGEDELLYDDDAIPLPGTLTATWNAATGTLTITGVDLITVYEAILARIKFKNESENPTGGNRTITAQFFDNGFPDGTVANIKSTTLCSFQISVIPVNDPPVLDNIGVSPITYTENDPPLIITSTIEVTDVDNTNMSSATVSITGNYQSGQDVLEFTNQLGITGSWNATSGVLTLSGSSSKANYQTALRSVTYKNTSENPSNLVRTVSFRANDGQSTNNLSNILTININVVPVNDAPVLANIESTPLTYTEGDLLKIITSNITIADVDDDNMESATIAITSGYQNGEDLLFFTNQLGITGSFNSTTGVLTLSGSSSKANYQTALRSVSYLNLSNDPNTTDRTITFRVNDGDLNSNLQSRTIKVISVNNAPIITYTPVDAQTYVENEAPKGIFPFPNNFAIIDLDNINLVRATIQITTNYFANQDVLGFTNQLGITGSWDPITGTLTLTGVSSVANYQTAIRSVTYVNTSENPSNLPRTLTIIASDGITNSVPTITQIINVVPVNDPPVVTNINRQIIINGSLQLFSNPFEEAYTDIESDPLQRIIITSLPNNGKLKNNNVDVVLNQEISVANISLNYVPNLNYAGDDFFEWRASDRTTGMSLSNTARVNIQVGLPSLYPPDKLKAQAGSRQVLLTWDPVVVTGLNMQYEIYMLAPNQPWKHVGTTNEEKFLVTGLENATVYSFRVLAFDNLGRRSDFSFTVTARPSIVLGTEDELSALQLNLFPNPNTGSFVIQFIEKTSKKANLSIINTIGQRVFEKEIKSSTGLYEEKIEVEVLSEGTYILQISTGTNTYQKRFVVQK</sequence>
<dbReference type="InterPro" id="IPR036116">
    <property type="entry name" value="FN3_sf"/>
</dbReference>
<dbReference type="Pfam" id="PF18962">
    <property type="entry name" value="Por_Secre_tail"/>
    <property type="match status" value="1"/>
</dbReference>
<dbReference type="NCBIfam" id="TIGR04183">
    <property type="entry name" value="Por_Secre_tail"/>
    <property type="match status" value="1"/>
</dbReference>
<dbReference type="InterPro" id="IPR002126">
    <property type="entry name" value="Cadherin-like_dom"/>
</dbReference>
<feature type="domain" description="Cadherin" evidence="1">
    <location>
        <begin position="1062"/>
        <end position="1196"/>
    </location>
</feature>
<dbReference type="SUPFAM" id="SSF49265">
    <property type="entry name" value="Fibronectin type III"/>
    <property type="match status" value="1"/>
</dbReference>
<dbReference type="InterPro" id="IPR003961">
    <property type="entry name" value="FN3_dom"/>
</dbReference>
<dbReference type="InterPro" id="IPR026444">
    <property type="entry name" value="Secre_tail"/>
</dbReference>
<organism evidence="3 4">
    <name type="scientific">Thermoflexibacter ruber</name>
    <dbReference type="NCBI Taxonomy" id="1003"/>
    <lineage>
        <taxon>Bacteria</taxon>
        <taxon>Pseudomonadati</taxon>
        <taxon>Bacteroidota</taxon>
        <taxon>Cytophagia</taxon>
        <taxon>Cytophagales</taxon>
        <taxon>Thermoflexibacteraceae</taxon>
        <taxon>Thermoflexibacter</taxon>
    </lineage>
</organism>
<keyword evidence="4" id="KW-1185">Reference proteome</keyword>
<dbReference type="GO" id="GO:0005509">
    <property type="term" value="F:calcium ion binding"/>
    <property type="evidence" value="ECO:0007669"/>
    <property type="project" value="InterPro"/>
</dbReference>
<feature type="domain" description="Fibronectin type-III" evidence="2">
    <location>
        <begin position="1576"/>
        <end position="1665"/>
    </location>
</feature>
<name>A0A1I2D3H1_9BACT</name>
<proteinExistence type="predicted"/>
<dbReference type="Gene3D" id="2.60.40.10">
    <property type="entry name" value="Immunoglobulins"/>
    <property type="match status" value="1"/>
</dbReference>